<reference evidence="1 2" key="1">
    <citation type="submission" date="2022-09" db="EMBL/GenBank/DDBJ databases">
        <authorList>
            <person name="Kop L."/>
        </authorList>
    </citation>
    <scope>NUCLEOTIDE SEQUENCE [LARGE SCALE GENOMIC DNA]</scope>
    <source>
        <strain evidence="1 2">347</strain>
    </source>
</reference>
<dbReference type="EMBL" id="OX336137">
    <property type="protein sequence ID" value="CAI2718040.1"/>
    <property type="molecule type" value="Genomic_DNA"/>
</dbReference>
<sequence length="46" mass="5469">MFPGTPRPPFYAPHSFPSYFFDNLLKPVVQSISHIWLPIKFFQFEP</sequence>
<evidence type="ECO:0000313" key="1">
    <source>
        <dbReference type="EMBL" id="CAI2718040.1"/>
    </source>
</evidence>
<dbReference type="Proteomes" id="UP001157733">
    <property type="component" value="Chromosome"/>
</dbReference>
<accession>A0ABM9HD41</accession>
<name>A0ABM9HD41_9BACT</name>
<proteinExistence type="predicted"/>
<organism evidence="1 2">
    <name type="scientific">Nitrospina watsonii</name>
    <dbReference type="NCBI Taxonomy" id="1323948"/>
    <lineage>
        <taxon>Bacteria</taxon>
        <taxon>Pseudomonadati</taxon>
        <taxon>Nitrospinota/Tectimicrobiota group</taxon>
        <taxon>Nitrospinota</taxon>
        <taxon>Nitrospinia</taxon>
        <taxon>Nitrospinales</taxon>
        <taxon>Nitrospinaceae</taxon>
        <taxon>Nitrospina</taxon>
    </lineage>
</organism>
<gene>
    <name evidence="1" type="ORF">NSPWAT_1181</name>
</gene>
<keyword evidence="2" id="KW-1185">Reference proteome</keyword>
<protein>
    <submittedName>
        <fullName evidence="1">Uncharacterized protein</fullName>
    </submittedName>
</protein>
<evidence type="ECO:0000313" key="2">
    <source>
        <dbReference type="Proteomes" id="UP001157733"/>
    </source>
</evidence>